<proteinExistence type="predicted"/>
<gene>
    <name evidence="1" type="ORF">QR46_2225</name>
</gene>
<dbReference type="EMBL" id="JXTI01000056">
    <property type="protein sequence ID" value="KWX13774.1"/>
    <property type="molecule type" value="Genomic_DNA"/>
</dbReference>
<organism evidence="1 2">
    <name type="scientific">Giardia duodenalis assemblage B</name>
    <dbReference type="NCBI Taxonomy" id="1394984"/>
    <lineage>
        <taxon>Eukaryota</taxon>
        <taxon>Metamonada</taxon>
        <taxon>Diplomonadida</taxon>
        <taxon>Hexamitidae</taxon>
        <taxon>Giardiinae</taxon>
        <taxon>Giardia</taxon>
    </lineage>
</organism>
<dbReference type="VEuPathDB" id="GiardiaDB:QR46_2225"/>
<reference evidence="1 2" key="1">
    <citation type="journal article" date="2015" name="Mol. Biochem. Parasitol.">
        <title>Identification of polymorphic genes for use in assemblage B genotyping assays through comparative genomics of multiple assemblage B Giardia duodenalis isolates.</title>
        <authorList>
            <person name="Wielinga C."/>
            <person name="Thompson R.C."/>
            <person name="Monis P."/>
            <person name="Ryan U."/>
        </authorList>
    </citation>
    <scope>NUCLEOTIDE SEQUENCE [LARGE SCALE GENOMIC DNA]</scope>
    <source>
        <strain evidence="1 2">BAH15c1</strain>
    </source>
</reference>
<dbReference type="OrthoDB" id="10252805at2759"/>
<evidence type="ECO:0000313" key="2">
    <source>
        <dbReference type="Proteomes" id="UP000070089"/>
    </source>
</evidence>
<evidence type="ECO:0000313" key="1">
    <source>
        <dbReference type="EMBL" id="KWX13774.1"/>
    </source>
</evidence>
<protein>
    <submittedName>
        <fullName evidence="1">Uncharacterized protein</fullName>
    </submittedName>
</protein>
<comment type="caution">
    <text evidence="1">The sequence shown here is derived from an EMBL/GenBank/DDBJ whole genome shotgun (WGS) entry which is preliminary data.</text>
</comment>
<dbReference type="Proteomes" id="UP000070089">
    <property type="component" value="Unassembled WGS sequence"/>
</dbReference>
<name>A0A132NUN5_GIAIN</name>
<accession>A0A132NUN5</accession>
<sequence length="1904" mass="214261">MSNTRTKVTPSYIPEDLASVIAGTASDSVIKAVLNTAVAKRELDVLERLRAEGPFSVQRCAERRLKIPAIAKLSKSTGTIPPAPLPSFTSFTGDFNRSIFKKAVKSFYKQTRQLPCDALYSVYFVQGSFSVFPRCFEASFQAFMLSKLSLVLDDYRAKFTLSETQTAESSDALTRLGSVCAYYEKLYSLEGVRIYCSDPSQSVPLTKEQRRACSRQEFTDLRNPLAVRQYKYPHELILEKLPAKAFLTILSDYSYPSVPFVKQAASMNPVKTLLLLGVLSRAEWRRGPRINISIFDMRLRDDLATYAANDKDLKLAYSYHNLTQWWINTYLAELLDTGLMKNLIHSGYFDVETVFVLRFMQGRNPTEIGQSLDILTTCFTPLSRELVPFFSGDMIEIDKTLRKGEKQELHHVLEKMVSSTTKLFLLFLEYMICGDLSINRKQLLSEQELAALTAEDVYTCVPTSAILSTFMSKTKSSASVQSVFTLYVLSRQLAVLHKAQGLTCPKAISNLSLQQYVDKARLLTNKDAHIRSSVLVTLCRHCEAFASMARATASCKEMHKVFMDEAHEAATYIRSITDKFLKDKEALNNASNFLNSRLDSDEAVYNLCYVARLHDVLLRLCPERASTEFFTRALRVYLRFTADGPISVSDGYSVLCSISARWQERLKGTMDPTYRYTPTHYPSGCLVSVEYPHHIDQLTYDALANEIRSALSCSDLSLLLPMDMSHYIAPCVEPSIFYVGSGYIYKRHLSTVATPLSTSQADSILLSVPLRAAPRDPTKKVSTPSLSEKTEKILQSLSYLLFRDRFAGLKKTVQHLTLHKELLVPAANGGAPAAERLFQYARSLHSYVTRLLGTLSRVSIYNKCELIRRNKELTEEHALALAVRASALVLNYSNRNLKDLQGILEKYMSAFFETTLSIRDIKERVVRPLSLLIPSNDMKASLQRKHDQLLKAQDPYFTSPPTNVQIRFNFKGTEEYYRALMSLPIIYKDLRSQLNTDTVTAVIEFSLSQLLADDLLPTTKDVFPNSFRESLLLYLNYTTLYTTQSRLAGVISRGYNTFFNNVHAHKQYEKAWGSLVRNVSLKLDDFMKVREAIISYNHRGYVENICRVRTPKLFMSDCEHIFYKALCLMIDDRNLEVVNQLSDEAKKYLHPFDPEQPQAQRAFDAESFNKLFGWMILLCESIISYNVLGADVLNSSELGFICTKLDDVEKILGATELLCKEKVCTLNVKAFMASLRSVSTGNGLAVAYRSLLIMLSTSVVVAAHLASVPPEKSNVDLKPLQPDFIKFVKEYIRVYMGTTAAPAAAPRLGRGRMMAGACEMDSCAPMMLCCAANRAIPEQEVKRKKLIRGGRGNQRVFKHMDYLVSIMARFYRAASMKLAITAGALLISSNTNSFVSPLISILQASVLNESDITSVIESLEAITAKSFSVASMSMVVKIITLPILLQHPRTPEFLFKKVVFSHFDVDLLLIRCCIMQFNTDRAMEVVKHYIDRITQNYQDACANPGKSDGLVESLETGAGDDSAETPQNEDLVVLPKNVEAALRYMAIIPTMLNPEIRPHGFVGDILPKSDTEKYPLIVTKESKRDAFIETERILSLVRLTEFLVDLPNPFKTGQVAEIKMAWFVNAVSHNYFGKSVMDTAFAFLDNYNGKNLKYLMPDASEAELRYLFENISLISEASVLCVASLVRAGEKEKEDFAAARFINNMKFIADVATLDSDFNVSSCIFIYFNLVLEKVQRQQDAHGYCCDACGGDRVPYTECTLYKDMCFIVRLLGWAVEYGTSLSDFAKFQALRRSIPIDRFDSMGLFALAIVKNHEAPGESACLDAVSAELARFATMAISMGVNVRVDRSYTSVYTPVVYSDAPLFTRGVFAKAFNLHDAVKEISSKMAPEERNRLFAYLYHCLK</sequence>